<dbReference type="Proteomes" id="UP000001645">
    <property type="component" value="Chromosome 1"/>
</dbReference>
<keyword evidence="1" id="KW-0175">Coiled coil</keyword>
<evidence type="ECO:0000313" key="4">
    <source>
        <dbReference type="Ensembl" id="ENSMGAP00000012108.2"/>
    </source>
</evidence>
<dbReference type="Bgee" id="ENSMGAG00000011570">
    <property type="expression patterns" value="Expressed in breast and 17 other cell types or tissues"/>
</dbReference>
<dbReference type="RefSeq" id="XP_010707703.1">
    <property type="nucleotide sequence ID" value="XM_010709401.3"/>
</dbReference>
<feature type="region of interest" description="Disordered" evidence="2">
    <location>
        <begin position="1"/>
        <end position="38"/>
    </location>
</feature>
<evidence type="ECO:0000256" key="1">
    <source>
        <dbReference type="SAM" id="Coils"/>
    </source>
</evidence>
<dbReference type="Ensembl" id="ENSMGAT00000012995.2">
    <property type="protein sequence ID" value="ENSMGAP00000012108.2"/>
    <property type="gene ID" value="ENSMGAG00000011570.2"/>
</dbReference>
<dbReference type="PANTHER" id="PTHR21734:SF10">
    <property type="entry name" value="INHIBITOR OF NUCLEAR FACTOR KAPPA-B KINASE-INTERACTING PROTEIN"/>
    <property type="match status" value="1"/>
</dbReference>
<evidence type="ECO:0000256" key="3">
    <source>
        <dbReference type="SAM" id="Phobius"/>
    </source>
</evidence>
<reference evidence="4" key="3">
    <citation type="submission" date="2025-09" db="UniProtKB">
        <authorList>
            <consortium name="Ensembl"/>
        </authorList>
    </citation>
    <scope>IDENTIFICATION</scope>
</reference>
<dbReference type="GeneTree" id="ENSGT00500000045001"/>
<feature type="coiled-coil region" evidence="1">
    <location>
        <begin position="240"/>
        <end position="267"/>
    </location>
</feature>
<reference evidence="4 5" key="1">
    <citation type="journal article" date="2010" name="PLoS Biol.">
        <title>Multi-platform next-generation sequencing of the domestic turkey (Meleagris gallopavo): genome assembly and analysis.</title>
        <authorList>
            <person name="Dalloul R.A."/>
            <person name="Long J.A."/>
            <person name="Zimin A.V."/>
            <person name="Aslam L."/>
            <person name="Beal K."/>
            <person name="Blomberg L.A."/>
            <person name="Bouffard P."/>
            <person name="Burt D.W."/>
            <person name="Crasta O."/>
            <person name="Crooijmans R.P."/>
            <person name="Cooper K."/>
            <person name="Coulombe R.A."/>
            <person name="De S."/>
            <person name="Delany M.E."/>
            <person name="Dodgson J.B."/>
            <person name="Dong J.J."/>
            <person name="Evans C."/>
            <person name="Frederickson K.M."/>
            <person name="Flicek P."/>
            <person name="Florea L."/>
            <person name="Folkerts O."/>
            <person name="Groenen M.A."/>
            <person name="Harkins T.T."/>
            <person name="Herrero J."/>
            <person name="Hoffmann S."/>
            <person name="Megens H.J."/>
            <person name="Jiang A."/>
            <person name="de Jong P."/>
            <person name="Kaiser P."/>
            <person name="Kim H."/>
            <person name="Kim K.W."/>
            <person name="Kim S."/>
            <person name="Langenberger D."/>
            <person name="Lee M.K."/>
            <person name="Lee T."/>
            <person name="Mane S."/>
            <person name="Marcais G."/>
            <person name="Marz M."/>
            <person name="McElroy A.P."/>
            <person name="Modise T."/>
            <person name="Nefedov M."/>
            <person name="Notredame C."/>
            <person name="Paton I.R."/>
            <person name="Payne W.S."/>
            <person name="Pertea G."/>
            <person name="Prickett D."/>
            <person name="Puiu D."/>
            <person name="Qioa D."/>
            <person name="Raineri E."/>
            <person name="Ruffier M."/>
            <person name="Salzberg S.L."/>
            <person name="Schatz M.C."/>
            <person name="Scheuring C."/>
            <person name="Schmidt C.J."/>
            <person name="Schroeder S."/>
            <person name="Searle S.M."/>
            <person name="Smith E.J."/>
            <person name="Smith J."/>
            <person name="Sonstegard T.S."/>
            <person name="Stadler P.F."/>
            <person name="Tafer H."/>
            <person name="Tu Z.J."/>
            <person name="Van Tassell C.P."/>
            <person name="Vilella A.J."/>
            <person name="Williams K.P."/>
            <person name="Yorke J.A."/>
            <person name="Zhang L."/>
            <person name="Zhang H.B."/>
            <person name="Zhang X."/>
            <person name="Zhang Y."/>
            <person name="Reed K.M."/>
        </authorList>
    </citation>
    <scope>NUCLEOTIDE SEQUENCE [LARGE SCALE GENOMIC DNA]</scope>
</reference>
<proteinExistence type="predicted"/>
<keyword evidence="5" id="KW-1185">Reference proteome</keyword>
<protein>
    <submittedName>
        <fullName evidence="4">IKBKB interacting protein</fullName>
    </submittedName>
</protein>
<sequence length="351" mass="39660">MSEVKQRKKDLPSSKSNEVSQKLEKHSSRGKVVSHSQNSAGMDSRMALCVISLSACLVLAWLLFQQSSRFADMEKRYNFLQQEAERFLDMENKVSLISEKCEKTLNLMEKMEHLQVPSHIKGLQEDIYTMTTWLSGVVKKNEELQKNLTTLLHAVASVEENAASVAKNVTLKIVAVKTDIRRISGLVSEMAALTESLQALEDKVEKGEKKTIEGISDLITSSIDRSTELQNLASSNARKIEQIKTALSELRSDFNKHSDRLLNLEADRAKVLKTVTFANDLKPKMYNLKKDFATLEPLISDLTLRIGRLVEDVLRREKEIAILNEKLTNLTRVQTEIKGMKEEIAKISDIN</sequence>
<gene>
    <name evidence="4" type="primary">IKBIP</name>
</gene>
<accession>G1NGB0</accession>
<keyword evidence="3" id="KW-1133">Transmembrane helix</keyword>
<keyword evidence="3" id="KW-0472">Membrane</keyword>
<reference evidence="4" key="2">
    <citation type="submission" date="2025-08" db="UniProtKB">
        <authorList>
            <consortium name="Ensembl"/>
        </authorList>
    </citation>
    <scope>IDENTIFICATION</scope>
</reference>
<dbReference type="AlphaFoldDB" id="G1NGB0"/>
<dbReference type="OrthoDB" id="9907187at2759"/>
<name>G1NGB0_MELGA</name>
<keyword evidence="3" id="KW-0812">Transmembrane</keyword>
<feature type="coiled-coil region" evidence="1">
    <location>
        <begin position="141"/>
        <end position="210"/>
    </location>
</feature>
<evidence type="ECO:0000256" key="2">
    <source>
        <dbReference type="SAM" id="MobiDB-lite"/>
    </source>
</evidence>
<organism evidence="4 5">
    <name type="scientific">Meleagris gallopavo</name>
    <name type="common">Wild turkey</name>
    <dbReference type="NCBI Taxonomy" id="9103"/>
    <lineage>
        <taxon>Eukaryota</taxon>
        <taxon>Metazoa</taxon>
        <taxon>Chordata</taxon>
        <taxon>Craniata</taxon>
        <taxon>Vertebrata</taxon>
        <taxon>Euteleostomi</taxon>
        <taxon>Archelosauria</taxon>
        <taxon>Archosauria</taxon>
        <taxon>Dinosauria</taxon>
        <taxon>Saurischia</taxon>
        <taxon>Theropoda</taxon>
        <taxon>Coelurosauria</taxon>
        <taxon>Aves</taxon>
        <taxon>Neognathae</taxon>
        <taxon>Galloanserae</taxon>
        <taxon>Galliformes</taxon>
        <taxon>Phasianidae</taxon>
        <taxon>Meleagridinae</taxon>
        <taxon>Meleagris</taxon>
    </lineage>
</organism>
<evidence type="ECO:0000313" key="5">
    <source>
        <dbReference type="Proteomes" id="UP000001645"/>
    </source>
</evidence>
<feature type="transmembrane region" description="Helical" evidence="3">
    <location>
        <begin position="46"/>
        <end position="64"/>
    </location>
</feature>
<dbReference type="InterPro" id="IPR024152">
    <property type="entry name" value="Inh_kappa-B_kinase-int"/>
</dbReference>
<dbReference type="PANTHER" id="PTHR21734">
    <property type="entry name" value="INHIBITOR OF NUCLEAR FACTOR KAPPA-B KINASE-INTERACTING PROTEIN"/>
    <property type="match status" value="1"/>
</dbReference>
<dbReference type="HOGENOM" id="CLU_061486_0_0_1"/>
<dbReference type="CTD" id="121457"/>
<dbReference type="GeneID" id="100549343"/>
<dbReference type="SUPFAM" id="SSF58104">
    <property type="entry name" value="Methyl-accepting chemotaxis protein (MCP) signaling domain"/>
    <property type="match status" value="1"/>
</dbReference>